<gene>
    <name evidence="1" type="ORF">PCOR1329_LOCUS28603</name>
</gene>
<protein>
    <submittedName>
        <fullName evidence="1">Uncharacterized protein</fullName>
    </submittedName>
</protein>
<evidence type="ECO:0000313" key="1">
    <source>
        <dbReference type="EMBL" id="CAK0829771.1"/>
    </source>
</evidence>
<proteinExistence type="predicted"/>
<accession>A0ABN9SDM6</accession>
<organism evidence="1 2">
    <name type="scientific">Prorocentrum cordatum</name>
    <dbReference type="NCBI Taxonomy" id="2364126"/>
    <lineage>
        <taxon>Eukaryota</taxon>
        <taxon>Sar</taxon>
        <taxon>Alveolata</taxon>
        <taxon>Dinophyceae</taxon>
        <taxon>Prorocentrales</taxon>
        <taxon>Prorocentraceae</taxon>
        <taxon>Prorocentrum</taxon>
    </lineage>
</organism>
<evidence type="ECO:0000313" key="2">
    <source>
        <dbReference type="Proteomes" id="UP001189429"/>
    </source>
</evidence>
<sequence>MTGRRARGARCAKSGVHACTVGSQDECCYGDAHSDACILQCVHSDARSQVTRTVCYVTMLWHLGDSWVMVGWLVHMRRLMLETRRPLGRGNTPGADGLSKYPIQPADVRGPACAGNTNAV</sequence>
<reference evidence="1" key="1">
    <citation type="submission" date="2023-10" db="EMBL/GenBank/DDBJ databases">
        <authorList>
            <person name="Chen Y."/>
            <person name="Shah S."/>
            <person name="Dougan E. K."/>
            <person name="Thang M."/>
            <person name="Chan C."/>
        </authorList>
    </citation>
    <scope>NUCLEOTIDE SEQUENCE [LARGE SCALE GENOMIC DNA]</scope>
</reference>
<dbReference type="Proteomes" id="UP001189429">
    <property type="component" value="Unassembled WGS sequence"/>
</dbReference>
<keyword evidence="2" id="KW-1185">Reference proteome</keyword>
<name>A0ABN9SDM6_9DINO</name>
<comment type="caution">
    <text evidence="1">The sequence shown here is derived from an EMBL/GenBank/DDBJ whole genome shotgun (WGS) entry which is preliminary data.</text>
</comment>
<dbReference type="EMBL" id="CAUYUJ010010591">
    <property type="protein sequence ID" value="CAK0829771.1"/>
    <property type="molecule type" value="Genomic_DNA"/>
</dbReference>